<sequence>MFEWLYVFLMGQTILVGGVTVVLGLFGIKPKGWLVLGLVSVEIGLLVQLAASVGVVFAGQQAVVSTLEFFGYLLVALLLPPASFVWALAEPSRWATVVMGFTSLTVSVMLVRMYQIWTGIPFGS</sequence>
<gene>
    <name evidence="2" type="ORF">UFOPK1693_00743</name>
</gene>
<keyword evidence="1" id="KW-0812">Transmembrane</keyword>
<protein>
    <submittedName>
        <fullName evidence="2">Unannotated protein</fullName>
    </submittedName>
</protein>
<keyword evidence="1" id="KW-1133">Transmembrane helix</keyword>
<dbReference type="AlphaFoldDB" id="A0A6J6E837"/>
<evidence type="ECO:0000256" key="1">
    <source>
        <dbReference type="SAM" id="Phobius"/>
    </source>
</evidence>
<name>A0A6J6E837_9ZZZZ</name>
<feature type="transmembrane region" description="Helical" evidence="1">
    <location>
        <begin position="96"/>
        <end position="117"/>
    </location>
</feature>
<organism evidence="2">
    <name type="scientific">freshwater metagenome</name>
    <dbReference type="NCBI Taxonomy" id="449393"/>
    <lineage>
        <taxon>unclassified sequences</taxon>
        <taxon>metagenomes</taxon>
        <taxon>ecological metagenomes</taxon>
    </lineage>
</organism>
<proteinExistence type="predicted"/>
<feature type="transmembrane region" description="Helical" evidence="1">
    <location>
        <begin position="33"/>
        <end position="57"/>
    </location>
</feature>
<evidence type="ECO:0000313" key="2">
    <source>
        <dbReference type="EMBL" id="CAB4571445.1"/>
    </source>
</evidence>
<reference evidence="2" key="1">
    <citation type="submission" date="2020-05" db="EMBL/GenBank/DDBJ databases">
        <authorList>
            <person name="Chiriac C."/>
            <person name="Salcher M."/>
            <person name="Ghai R."/>
            <person name="Kavagutti S V."/>
        </authorList>
    </citation>
    <scope>NUCLEOTIDE SEQUENCE</scope>
</reference>
<dbReference type="EMBL" id="CAEZTO010000008">
    <property type="protein sequence ID" value="CAB4571445.1"/>
    <property type="molecule type" value="Genomic_DNA"/>
</dbReference>
<accession>A0A6J6E837</accession>
<feature type="transmembrane region" description="Helical" evidence="1">
    <location>
        <begin position="6"/>
        <end position="26"/>
    </location>
</feature>
<feature type="transmembrane region" description="Helical" evidence="1">
    <location>
        <begin position="69"/>
        <end position="89"/>
    </location>
</feature>
<keyword evidence="1" id="KW-0472">Membrane</keyword>